<evidence type="ECO:0000313" key="2">
    <source>
        <dbReference type="EMBL" id="KAF4098107.1"/>
    </source>
</evidence>
<dbReference type="AlphaFoldDB" id="A0A7J6BSY4"/>
<feature type="compositionally biased region" description="Basic residues" evidence="1">
    <location>
        <begin position="117"/>
        <end position="129"/>
    </location>
</feature>
<feature type="compositionally biased region" description="Basic and acidic residues" evidence="1">
    <location>
        <begin position="166"/>
        <end position="179"/>
    </location>
</feature>
<sequence length="395" mass="43943">MRECKDGRKQCGEGGREDERVKDRLLGEEGQKRILEQQVMEEETIEASKEKGASGMETGKEIEEVEDVMAAFLEALSGEHFKTPKQRVDNIEEEMEVEKESISADVGGEESQLVRKGDKRKGRPSKKRKPETVLKLSFSEESSSTDSQDGIEMDNARPLFQLTEEMDVKGKEEREEETSGCRATPVNWADLVVSESEATSLEGQEMEGTLKKLLADVEALVGERSSSSAKRTVHAEEASEDNGRWTVERNGESQKQREKSAVAEEQLIEVSSGVAGEPIKRGEVNFPQFKEPPKFSWSQLEAPDSITAGQSGGGDSKMEISGGRGRRRAVENDDNGEEGRERKCTKLEAAKTLFSLEDLIGLQDEKGDNWEWGESEEDGEEDSQDWSDVVEKKAL</sequence>
<protein>
    <submittedName>
        <fullName evidence="2">Uncharacterized protein</fullName>
    </submittedName>
</protein>
<feature type="region of interest" description="Disordered" evidence="1">
    <location>
        <begin position="86"/>
        <end position="183"/>
    </location>
</feature>
<comment type="caution">
    <text evidence="2">The sequence shown here is derived from an EMBL/GenBank/DDBJ whole genome shotgun (WGS) entry which is preliminary data.</text>
</comment>
<feature type="compositionally biased region" description="Acidic residues" evidence="1">
    <location>
        <begin position="371"/>
        <end position="385"/>
    </location>
</feature>
<feature type="region of interest" description="Disordered" evidence="1">
    <location>
        <begin position="364"/>
        <end position="395"/>
    </location>
</feature>
<name>A0A7J6BSY4_9TELE</name>
<accession>A0A7J6BSY4</accession>
<dbReference type="Proteomes" id="UP000579812">
    <property type="component" value="Unassembled WGS sequence"/>
</dbReference>
<feature type="region of interest" description="Disordered" evidence="1">
    <location>
        <begin position="222"/>
        <end position="343"/>
    </location>
</feature>
<proteinExistence type="predicted"/>
<feature type="compositionally biased region" description="Basic and acidic residues" evidence="1">
    <location>
        <begin position="233"/>
        <end position="262"/>
    </location>
</feature>
<organism evidence="2 3">
    <name type="scientific">Onychostoma macrolepis</name>
    <dbReference type="NCBI Taxonomy" id="369639"/>
    <lineage>
        <taxon>Eukaryota</taxon>
        <taxon>Metazoa</taxon>
        <taxon>Chordata</taxon>
        <taxon>Craniata</taxon>
        <taxon>Vertebrata</taxon>
        <taxon>Euteleostomi</taxon>
        <taxon>Actinopterygii</taxon>
        <taxon>Neopterygii</taxon>
        <taxon>Teleostei</taxon>
        <taxon>Ostariophysi</taxon>
        <taxon>Cypriniformes</taxon>
        <taxon>Cyprinidae</taxon>
        <taxon>Acrossocheilinae</taxon>
        <taxon>Onychostoma</taxon>
    </lineage>
</organism>
<evidence type="ECO:0000313" key="3">
    <source>
        <dbReference type="Proteomes" id="UP000579812"/>
    </source>
</evidence>
<keyword evidence="3" id="KW-1185">Reference proteome</keyword>
<feature type="compositionally biased region" description="Low complexity" evidence="1">
    <location>
        <begin position="137"/>
        <end position="147"/>
    </location>
</feature>
<dbReference type="EMBL" id="JAAMOB010000022">
    <property type="protein sequence ID" value="KAF4098107.1"/>
    <property type="molecule type" value="Genomic_DNA"/>
</dbReference>
<gene>
    <name evidence="2" type="ORF">G5714_022115</name>
</gene>
<evidence type="ECO:0000256" key="1">
    <source>
        <dbReference type="SAM" id="MobiDB-lite"/>
    </source>
</evidence>
<reference evidence="2 3" key="1">
    <citation type="submission" date="2020-04" db="EMBL/GenBank/DDBJ databases">
        <title>Chromosome-level genome assembly of a cyprinid fish Onychostoma macrolepis by integration of Nanopore Sequencing, Bionano and Hi-C technology.</title>
        <authorList>
            <person name="Wang D."/>
        </authorList>
    </citation>
    <scope>NUCLEOTIDE SEQUENCE [LARGE SCALE GENOMIC DNA]</scope>
    <source>
        <strain evidence="2">SWU-2019</strain>
        <tissue evidence="2">Muscle</tissue>
    </source>
</reference>
<feature type="region of interest" description="Disordered" evidence="1">
    <location>
        <begin position="1"/>
        <end position="29"/>
    </location>
</feature>